<organism evidence="8 9">
    <name type="scientific">Colletotrichum karsti</name>
    <dbReference type="NCBI Taxonomy" id="1095194"/>
    <lineage>
        <taxon>Eukaryota</taxon>
        <taxon>Fungi</taxon>
        <taxon>Dikarya</taxon>
        <taxon>Ascomycota</taxon>
        <taxon>Pezizomycotina</taxon>
        <taxon>Sordariomycetes</taxon>
        <taxon>Hypocreomycetidae</taxon>
        <taxon>Glomerellales</taxon>
        <taxon>Glomerellaceae</taxon>
        <taxon>Colletotrichum</taxon>
        <taxon>Colletotrichum boninense species complex</taxon>
    </lineage>
</organism>
<dbReference type="GO" id="GO:0020037">
    <property type="term" value="F:heme binding"/>
    <property type="evidence" value="ECO:0007669"/>
    <property type="project" value="InterPro"/>
</dbReference>
<evidence type="ECO:0000256" key="3">
    <source>
        <dbReference type="ARBA" id="ARBA00022723"/>
    </source>
</evidence>
<dbReference type="InterPro" id="IPR050121">
    <property type="entry name" value="Cytochrome_P450_monoxygenase"/>
</dbReference>
<comment type="similarity">
    <text evidence="6">Belongs to the cytochrome P450 family.</text>
</comment>
<feature type="binding site" description="axial binding residue" evidence="5">
    <location>
        <position position="464"/>
    </location>
    <ligand>
        <name>heme</name>
        <dbReference type="ChEBI" id="CHEBI:30413"/>
    </ligand>
    <ligandPart>
        <name>Fe</name>
        <dbReference type="ChEBI" id="CHEBI:18248"/>
    </ligandPart>
</feature>
<dbReference type="InterPro" id="IPR001128">
    <property type="entry name" value="Cyt_P450"/>
</dbReference>
<dbReference type="PRINTS" id="PR00385">
    <property type="entry name" value="P450"/>
</dbReference>
<proteinExistence type="inferred from homology"/>
<keyword evidence="7" id="KW-0472">Membrane</keyword>
<dbReference type="PRINTS" id="PR00463">
    <property type="entry name" value="EP450I"/>
</dbReference>
<reference evidence="8" key="2">
    <citation type="submission" date="2020-11" db="EMBL/GenBank/DDBJ databases">
        <title>Whole genome sequencing of Colletotrichum sp.</title>
        <authorList>
            <person name="Li H."/>
        </authorList>
    </citation>
    <scope>NUCLEOTIDE SEQUENCE</scope>
    <source>
        <strain evidence="8">CkLH20</strain>
    </source>
</reference>
<dbReference type="InterPro" id="IPR036396">
    <property type="entry name" value="Cyt_P450_sf"/>
</dbReference>
<evidence type="ECO:0000256" key="7">
    <source>
        <dbReference type="SAM" id="Phobius"/>
    </source>
</evidence>
<reference evidence="8" key="1">
    <citation type="submission" date="2020-03" db="EMBL/GenBank/DDBJ databases">
        <authorList>
            <person name="He L."/>
        </authorList>
    </citation>
    <scope>NUCLEOTIDE SEQUENCE</scope>
    <source>
        <strain evidence="8">CkLH20</strain>
    </source>
</reference>
<dbReference type="GO" id="GO:0005506">
    <property type="term" value="F:iron ion binding"/>
    <property type="evidence" value="ECO:0007669"/>
    <property type="project" value="InterPro"/>
</dbReference>
<keyword evidence="7" id="KW-1133">Transmembrane helix</keyword>
<sequence>MFNPAGNHGYIYPSLPPTRSTRGSPLDLQVLANSQHNTMLFSPVVGAVALAALFVFYLARCISSPLWKLPGPFWSRLTPLALRWHEFNSNRTLYVHSLHLKYGPVVRIAPNEVSFTSYEAVKEIYGSLGSGYDKSTFYNLFRVFERRTMFSTLEKGDHAKRKRIIADRYANSNVVKPAELSGIEKRAELFTSQCDGHSQTSMDVYVSLHSYACDCITHHLFHPYGTNSLQKQEDTDMMEQVTSDDSLRNRLIQHHYPIFYQYFSKVLDLFLDPRSTPLAKNFVVGATSKIDPAPFTLLNRLQDKTESSSSVNQLDSTDIAAECMDHMVAGIDTTGDSLCFLMWELSQPSSFEFQRKLQKEIRENPDVAFDKLSYLDAVVQEGLRVFPAIPMSLPRVVPQGGKQIDSFYIPEGSIVSSQAYSVHRNNDTVFPNPDIFNPERWLSPVGEAERKRHMFAFSHGGRGCVGKHLALVEMKLLLRSIYGRYTTVPDASMAPENMRPHDQIISARPYSQSCPLKFIPFEEEKLQ</sequence>
<evidence type="ECO:0000256" key="1">
    <source>
        <dbReference type="ARBA" id="ARBA00001971"/>
    </source>
</evidence>
<dbReference type="AlphaFoldDB" id="A0A9P6LEY4"/>
<keyword evidence="7" id="KW-0812">Transmembrane</keyword>
<evidence type="ECO:0000313" key="9">
    <source>
        <dbReference type="Proteomes" id="UP000781932"/>
    </source>
</evidence>
<evidence type="ECO:0000256" key="5">
    <source>
        <dbReference type="PIRSR" id="PIRSR602401-1"/>
    </source>
</evidence>
<keyword evidence="9" id="KW-1185">Reference proteome</keyword>
<keyword evidence="2 5" id="KW-0349">Heme</keyword>
<gene>
    <name evidence="8" type="ORF">CkaCkLH20_11907</name>
</gene>
<comment type="caution">
    <text evidence="8">The sequence shown here is derived from an EMBL/GenBank/DDBJ whole genome shotgun (WGS) entry which is preliminary data.</text>
</comment>
<evidence type="ECO:0000256" key="4">
    <source>
        <dbReference type="ARBA" id="ARBA00023004"/>
    </source>
</evidence>
<keyword evidence="6" id="KW-0560">Oxidoreductase</keyword>
<dbReference type="CDD" id="cd11059">
    <property type="entry name" value="CYP_fungal"/>
    <property type="match status" value="1"/>
</dbReference>
<dbReference type="GO" id="GO:0016705">
    <property type="term" value="F:oxidoreductase activity, acting on paired donors, with incorporation or reduction of molecular oxygen"/>
    <property type="evidence" value="ECO:0007669"/>
    <property type="project" value="InterPro"/>
</dbReference>
<keyword evidence="4 5" id="KW-0408">Iron</keyword>
<keyword evidence="6" id="KW-0503">Monooxygenase</keyword>
<dbReference type="RefSeq" id="XP_038740062.1">
    <property type="nucleotide sequence ID" value="XM_038894621.1"/>
</dbReference>
<feature type="transmembrane region" description="Helical" evidence="7">
    <location>
        <begin position="40"/>
        <end position="59"/>
    </location>
</feature>
<keyword evidence="3 5" id="KW-0479">Metal-binding</keyword>
<dbReference type="PANTHER" id="PTHR24305:SF164">
    <property type="entry name" value="P450, PUTATIVE (EUROFUNG)-RELATED"/>
    <property type="match status" value="1"/>
</dbReference>
<evidence type="ECO:0000256" key="2">
    <source>
        <dbReference type="ARBA" id="ARBA00022617"/>
    </source>
</evidence>
<accession>A0A9P6LEY4</accession>
<dbReference type="EMBL" id="JAATWM020000052">
    <property type="protein sequence ID" value="KAF9870601.1"/>
    <property type="molecule type" value="Genomic_DNA"/>
</dbReference>
<dbReference type="PROSITE" id="PS00086">
    <property type="entry name" value="CYTOCHROME_P450"/>
    <property type="match status" value="1"/>
</dbReference>
<name>A0A9P6LEY4_9PEZI</name>
<evidence type="ECO:0000313" key="8">
    <source>
        <dbReference type="EMBL" id="KAF9870601.1"/>
    </source>
</evidence>
<dbReference type="GeneID" id="62167695"/>
<dbReference type="SUPFAM" id="SSF48264">
    <property type="entry name" value="Cytochrome P450"/>
    <property type="match status" value="1"/>
</dbReference>
<dbReference type="InterPro" id="IPR002401">
    <property type="entry name" value="Cyt_P450_E_grp-I"/>
</dbReference>
<dbReference type="Proteomes" id="UP000781932">
    <property type="component" value="Unassembled WGS sequence"/>
</dbReference>
<dbReference type="PANTHER" id="PTHR24305">
    <property type="entry name" value="CYTOCHROME P450"/>
    <property type="match status" value="1"/>
</dbReference>
<dbReference type="InterPro" id="IPR017972">
    <property type="entry name" value="Cyt_P450_CS"/>
</dbReference>
<dbReference type="OrthoDB" id="1470350at2759"/>
<dbReference type="Pfam" id="PF00067">
    <property type="entry name" value="p450"/>
    <property type="match status" value="1"/>
</dbReference>
<comment type="cofactor">
    <cofactor evidence="1 5">
        <name>heme</name>
        <dbReference type="ChEBI" id="CHEBI:30413"/>
    </cofactor>
</comment>
<protein>
    <submittedName>
        <fullName evidence="8">Cytochrome P450</fullName>
    </submittedName>
</protein>
<dbReference type="Gene3D" id="1.10.630.10">
    <property type="entry name" value="Cytochrome P450"/>
    <property type="match status" value="1"/>
</dbReference>
<evidence type="ECO:0000256" key="6">
    <source>
        <dbReference type="RuleBase" id="RU000461"/>
    </source>
</evidence>
<dbReference type="GO" id="GO:0004497">
    <property type="term" value="F:monooxygenase activity"/>
    <property type="evidence" value="ECO:0007669"/>
    <property type="project" value="UniProtKB-KW"/>
</dbReference>